<protein>
    <recommendedName>
        <fullName evidence="2">EGF-like domain-containing protein</fullName>
    </recommendedName>
</protein>
<evidence type="ECO:0000313" key="4">
    <source>
        <dbReference type="Proteomes" id="UP000499080"/>
    </source>
</evidence>
<dbReference type="PROSITE" id="PS50026">
    <property type="entry name" value="EGF_3"/>
    <property type="match status" value="1"/>
</dbReference>
<name>A0A4Y2WHZ8_ARAVE</name>
<dbReference type="OrthoDB" id="6433361at2759"/>
<feature type="disulfide bond" evidence="1">
    <location>
        <begin position="57"/>
        <end position="66"/>
    </location>
</feature>
<sequence length="115" mass="12548">CDCGPKGTCKFENGVKNCTCEEGFAIKDGRCKETCNEGDCKYGGECKAFGEFHFCVCAKGLSGDKCNIVNECDIGKFRKCIFERGSCDYDTDKKEAVCTCHDGKVLNSALNYCQG</sequence>
<evidence type="ECO:0000313" key="3">
    <source>
        <dbReference type="EMBL" id="GBO37135.1"/>
    </source>
</evidence>
<comment type="caution">
    <text evidence="3">The sequence shown here is derived from an EMBL/GenBank/DDBJ whole genome shotgun (WGS) entry which is preliminary data.</text>
</comment>
<dbReference type="Proteomes" id="UP000499080">
    <property type="component" value="Unassembled WGS sequence"/>
</dbReference>
<organism evidence="3 4">
    <name type="scientific">Araneus ventricosus</name>
    <name type="common">Orbweaver spider</name>
    <name type="synonym">Epeira ventricosa</name>
    <dbReference type="NCBI Taxonomy" id="182803"/>
    <lineage>
        <taxon>Eukaryota</taxon>
        <taxon>Metazoa</taxon>
        <taxon>Ecdysozoa</taxon>
        <taxon>Arthropoda</taxon>
        <taxon>Chelicerata</taxon>
        <taxon>Arachnida</taxon>
        <taxon>Araneae</taxon>
        <taxon>Araneomorphae</taxon>
        <taxon>Entelegynae</taxon>
        <taxon>Araneoidea</taxon>
        <taxon>Araneidae</taxon>
        <taxon>Araneus</taxon>
    </lineage>
</organism>
<dbReference type="EMBL" id="BGPR01061486">
    <property type="protein sequence ID" value="GBO37135.1"/>
    <property type="molecule type" value="Genomic_DNA"/>
</dbReference>
<keyword evidence="4" id="KW-1185">Reference proteome</keyword>
<keyword evidence="1" id="KW-0245">EGF-like domain</keyword>
<reference evidence="3 4" key="1">
    <citation type="journal article" date="2019" name="Sci. Rep.">
        <title>Orb-weaving spider Araneus ventricosus genome elucidates the spidroin gene catalogue.</title>
        <authorList>
            <person name="Kono N."/>
            <person name="Nakamura H."/>
            <person name="Ohtoshi R."/>
            <person name="Moran D.A.P."/>
            <person name="Shinohara A."/>
            <person name="Yoshida Y."/>
            <person name="Fujiwara M."/>
            <person name="Mori M."/>
            <person name="Tomita M."/>
            <person name="Arakawa K."/>
        </authorList>
    </citation>
    <scope>NUCLEOTIDE SEQUENCE [LARGE SCALE GENOMIC DNA]</scope>
</reference>
<dbReference type="AlphaFoldDB" id="A0A4Y2WHZ8"/>
<proteinExistence type="predicted"/>
<evidence type="ECO:0000259" key="2">
    <source>
        <dbReference type="PROSITE" id="PS50026"/>
    </source>
</evidence>
<evidence type="ECO:0000256" key="1">
    <source>
        <dbReference type="PROSITE-ProRule" id="PRU00076"/>
    </source>
</evidence>
<comment type="caution">
    <text evidence="1">Lacks conserved residue(s) required for the propagation of feature annotation.</text>
</comment>
<gene>
    <name evidence="3" type="ORF">AVEN_174153_1</name>
</gene>
<dbReference type="PROSITE" id="PS00022">
    <property type="entry name" value="EGF_1"/>
    <property type="match status" value="1"/>
</dbReference>
<keyword evidence="1" id="KW-1015">Disulfide bond</keyword>
<feature type="domain" description="EGF-like" evidence="2">
    <location>
        <begin position="32"/>
        <end position="67"/>
    </location>
</feature>
<feature type="non-terminal residue" evidence="3">
    <location>
        <position position="1"/>
    </location>
</feature>
<dbReference type="InterPro" id="IPR000742">
    <property type="entry name" value="EGF"/>
</dbReference>
<accession>A0A4Y2WHZ8</accession>